<dbReference type="GO" id="GO:0016020">
    <property type="term" value="C:membrane"/>
    <property type="evidence" value="ECO:0007669"/>
    <property type="project" value="InterPro"/>
</dbReference>
<protein>
    <submittedName>
        <fullName evidence="3">EamA family transporter</fullName>
    </submittedName>
</protein>
<dbReference type="AlphaFoldDB" id="A0A4Q0Y5Q7"/>
<proteinExistence type="predicted"/>
<name>A0A4Q0Y5Q7_9BACT</name>
<dbReference type="STRING" id="877500.GCA_000935065_00032"/>
<accession>A0A4Q0Y5Q7</accession>
<dbReference type="RefSeq" id="WP_129081750.1">
    <property type="nucleotide sequence ID" value="NZ_CP041070.1"/>
</dbReference>
<feature type="domain" description="EamA" evidence="2">
    <location>
        <begin position="160"/>
        <end position="290"/>
    </location>
</feature>
<dbReference type="SUPFAM" id="SSF103481">
    <property type="entry name" value="Multidrug resistance efflux transporter EmrE"/>
    <property type="match status" value="2"/>
</dbReference>
<feature type="transmembrane region" description="Helical" evidence="1">
    <location>
        <begin position="219"/>
        <end position="238"/>
    </location>
</feature>
<keyword evidence="1" id="KW-1133">Transmembrane helix</keyword>
<evidence type="ECO:0000313" key="4">
    <source>
        <dbReference type="Proteomes" id="UP000290191"/>
    </source>
</evidence>
<gene>
    <name evidence="3" type="ORF">CRV06_05910</name>
</gene>
<dbReference type="PANTHER" id="PTHR22911">
    <property type="entry name" value="ACYL-MALONYL CONDENSING ENZYME-RELATED"/>
    <property type="match status" value="1"/>
</dbReference>
<feature type="transmembrane region" description="Helical" evidence="1">
    <location>
        <begin position="131"/>
        <end position="147"/>
    </location>
</feature>
<feature type="domain" description="EamA" evidence="2">
    <location>
        <begin position="10"/>
        <end position="146"/>
    </location>
</feature>
<keyword evidence="1" id="KW-0472">Membrane</keyword>
<dbReference type="EMBL" id="PDKO01000003">
    <property type="protein sequence ID" value="RXJ63721.1"/>
    <property type="molecule type" value="Genomic_DNA"/>
</dbReference>
<feature type="transmembrane region" description="Helical" evidence="1">
    <location>
        <begin position="250"/>
        <end position="267"/>
    </location>
</feature>
<feature type="transmembrane region" description="Helical" evidence="1">
    <location>
        <begin position="41"/>
        <end position="62"/>
    </location>
</feature>
<feature type="transmembrane region" description="Helical" evidence="1">
    <location>
        <begin position="190"/>
        <end position="207"/>
    </location>
</feature>
<keyword evidence="4" id="KW-1185">Reference proteome</keyword>
<dbReference type="Pfam" id="PF00892">
    <property type="entry name" value="EamA"/>
    <property type="match status" value="2"/>
</dbReference>
<evidence type="ECO:0000256" key="1">
    <source>
        <dbReference type="SAM" id="Phobius"/>
    </source>
</evidence>
<reference evidence="3 4" key="1">
    <citation type="submission" date="2017-10" db="EMBL/GenBank/DDBJ databases">
        <title>Genomics of the genus Arcobacter.</title>
        <authorList>
            <person name="Perez-Cataluna A."/>
            <person name="Figueras M.J."/>
        </authorList>
    </citation>
    <scope>NUCLEOTIDE SEQUENCE [LARGE SCALE GENOMIC DNA]</scope>
    <source>
        <strain evidence="3 4">DSM 24636</strain>
    </source>
</reference>
<feature type="transmembrane region" description="Helical" evidence="1">
    <location>
        <begin position="159"/>
        <end position="178"/>
    </location>
</feature>
<keyword evidence="1" id="KW-0812">Transmembrane</keyword>
<dbReference type="Proteomes" id="UP000290191">
    <property type="component" value="Unassembled WGS sequence"/>
</dbReference>
<feature type="transmembrane region" description="Helical" evidence="1">
    <location>
        <begin position="74"/>
        <end position="93"/>
    </location>
</feature>
<feature type="transmembrane region" description="Helical" evidence="1">
    <location>
        <begin position="105"/>
        <end position="124"/>
    </location>
</feature>
<dbReference type="InterPro" id="IPR037185">
    <property type="entry name" value="EmrE-like"/>
</dbReference>
<feature type="transmembrane region" description="Helical" evidence="1">
    <location>
        <begin position="12"/>
        <end position="29"/>
    </location>
</feature>
<organism evidence="3 4">
    <name type="scientific">Halarcobacter anaerophilus</name>
    <dbReference type="NCBI Taxonomy" id="877500"/>
    <lineage>
        <taxon>Bacteria</taxon>
        <taxon>Pseudomonadati</taxon>
        <taxon>Campylobacterota</taxon>
        <taxon>Epsilonproteobacteria</taxon>
        <taxon>Campylobacterales</taxon>
        <taxon>Arcobacteraceae</taxon>
        <taxon>Halarcobacter</taxon>
    </lineage>
</organism>
<sequence>MENQVKNQKKAYIYALISVFLWSTVASVFKISLETLSVSQLVFFAILTSTVALFTIVVAKNLLNEVLQHFKKNFKYILLLGFINPFLQYITLFKAYDLLPVQEAQTINFTWALMLTYLSIPLLGHKLKKEDVIAGLICYFGVLIIATKGNPFSLEFTNIYGVILALLTTVFWSLYWIFNTKIEVNPVVGLFSNFLISLPFVLIYFIYVGEYTVNDIKGVAGAIYVGLFEMSITFMFWLNAMKLTYSTSKIANLIFIAPFLSLIFIYLFVGEKILLATLLGLVLIVLGLLIQQSKNLKKRFRR</sequence>
<evidence type="ECO:0000259" key="2">
    <source>
        <dbReference type="Pfam" id="PF00892"/>
    </source>
</evidence>
<comment type="caution">
    <text evidence="3">The sequence shown here is derived from an EMBL/GenBank/DDBJ whole genome shotgun (WGS) entry which is preliminary data.</text>
</comment>
<dbReference type="OrthoDB" id="5729944at2"/>
<feature type="transmembrane region" description="Helical" evidence="1">
    <location>
        <begin position="273"/>
        <end position="291"/>
    </location>
</feature>
<dbReference type="InterPro" id="IPR000620">
    <property type="entry name" value="EamA_dom"/>
</dbReference>
<dbReference type="PANTHER" id="PTHR22911:SF137">
    <property type="entry name" value="SOLUTE CARRIER FAMILY 35 MEMBER G2-RELATED"/>
    <property type="match status" value="1"/>
</dbReference>
<evidence type="ECO:0000313" key="3">
    <source>
        <dbReference type="EMBL" id="RXJ63721.1"/>
    </source>
</evidence>